<evidence type="ECO:0000313" key="3">
    <source>
        <dbReference type="EMBL" id="VDD21188.1"/>
    </source>
</evidence>
<evidence type="ECO:0000256" key="1">
    <source>
        <dbReference type="SAM" id="Phobius"/>
    </source>
</evidence>
<accession>A0A3P6D540</accession>
<feature type="transmembrane region" description="Helical" evidence="1">
    <location>
        <begin position="60"/>
        <end position="79"/>
    </location>
</feature>
<protein>
    <submittedName>
        <fullName evidence="2">Uncharacterized protein</fullName>
    </submittedName>
</protein>
<dbReference type="EMBL" id="LR031577">
    <property type="protein sequence ID" value="VDD21188.1"/>
    <property type="molecule type" value="Genomic_DNA"/>
</dbReference>
<keyword evidence="1" id="KW-0812">Transmembrane</keyword>
<keyword evidence="1" id="KW-0472">Membrane</keyword>
<name>A0A3P6D540_BRACM</name>
<gene>
    <name evidence="3" type="ORF">BRAA10T45260Z</name>
    <name evidence="2" type="ORF">BRAPAZ1V2_A10P33240.2</name>
</gene>
<dbReference type="AlphaFoldDB" id="A0A3P6D540"/>
<organism evidence="3">
    <name type="scientific">Brassica campestris</name>
    <name type="common">Field mustard</name>
    <dbReference type="NCBI Taxonomy" id="3711"/>
    <lineage>
        <taxon>Eukaryota</taxon>
        <taxon>Viridiplantae</taxon>
        <taxon>Streptophyta</taxon>
        <taxon>Embryophyta</taxon>
        <taxon>Tracheophyta</taxon>
        <taxon>Spermatophyta</taxon>
        <taxon>Magnoliopsida</taxon>
        <taxon>eudicotyledons</taxon>
        <taxon>Gunneridae</taxon>
        <taxon>Pentapetalae</taxon>
        <taxon>rosids</taxon>
        <taxon>malvids</taxon>
        <taxon>Brassicales</taxon>
        <taxon>Brassicaceae</taxon>
        <taxon>Brassiceae</taxon>
        <taxon>Brassica</taxon>
    </lineage>
</organism>
<dbReference type="Gramene" id="A10p33240.2_BraZ1">
    <property type="protein sequence ID" value="A10p33240.2_BraZ1.CDS"/>
    <property type="gene ID" value="A10g33240.2_BraZ1"/>
</dbReference>
<proteinExistence type="predicted"/>
<evidence type="ECO:0000313" key="2">
    <source>
        <dbReference type="EMBL" id="CAG7912078.1"/>
    </source>
</evidence>
<sequence length="125" mass="14118">MGASVPKSAAQVHDDAVANQHKVGDVLPPFHYKLPKDGKTGIALNLYRRLERLTVLHRRAYYSLLCMIIVLTDFFFFSGTEKSDQPKAMIPMSIYTYAALHELKHKQKSHIYVISEDLDLASTIA</sequence>
<keyword evidence="1" id="KW-1133">Transmembrane helix</keyword>
<reference evidence="3" key="1">
    <citation type="submission" date="2018-11" db="EMBL/GenBank/DDBJ databases">
        <authorList>
            <consortium name="Genoscope - CEA"/>
            <person name="William W."/>
        </authorList>
    </citation>
    <scope>NUCLEOTIDE SEQUENCE</scope>
</reference>
<dbReference type="Proteomes" id="UP000694005">
    <property type="component" value="Chromosome A10"/>
</dbReference>
<dbReference type="EMBL" id="LS974626">
    <property type="protein sequence ID" value="CAG7912078.1"/>
    <property type="molecule type" value="Genomic_DNA"/>
</dbReference>